<reference evidence="7" key="1">
    <citation type="journal article" date="2019" name="Int. J. Syst. Evol. Microbiol.">
        <title>The Global Catalogue of Microorganisms (GCM) 10K type strain sequencing project: providing services to taxonomists for standard genome sequencing and annotation.</title>
        <authorList>
            <consortium name="The Broad Institute Genomics Platform"/>
            <consortium name="The Broad Institute Genome Sequencing Center for Infectious Disease"/>
            <person name="Wu L."/>
            <person name="Ma J."/>
        </authorList>
    </citation>
    <scope>NUCLEOTIDE SEQUENCE [LARGE SCALE GENOMIC DNA]</scope>
    <source>
        <strain evidence="7">KCTC 32239</strain>
    </source>
</reference>
<feature type="active site" description="Proton acceptor" evidence="5">
    <location>
        <position position="69"/>
    </location>
</feature>
<gene>
    <name evidence="6" type="ORF">GCM10011613_13780</name>
</gene>
<dbReference type="EC" id="3.6.1.-" evidence="5"/>
<organism evidence="6 7">
    <name type="scientific">Cellvibrio zantedeschiae</name>
    <dbReference type="NCBI Taxonomy" id="1237077"/>
    <lineage>
        <taxon>Bacteria</taxon>
        <taxon>Pseudomonadati</taxon>
        <taxon>Pseudomonadota</taxon>
        <taxon>Gammaproteobacteria</taxon>
        <taxon>Cellvibrionales</taxon>
        <taxon>Cellvibrionaceae</taxon>
        <taxon>Cellvibrio</taxon>
    </lineage>
</organism>
<evidence type="ECO:0000256" key="3">
    <source>
        <dbReference type="ARBA" id="ARBA00022801"/>
    </source>
</evidence>
<comment type="subcellular location">
    <subcellularLocation>
        <location evidence="1 5">Cytoplasm</location>
    </subcellularLocation>
</comment>
<dbReference type="CDD" id="cd00555">
    <property type="entry name" value="Maf"/>
    <property type="match status" value="1"/>
</dbReference>
<dbReference type="NCBIfam" id="TIGR00172">
    <property type="entry name" value="maf"/>
    <property type="match status" value="1"/>
</dbReference>
<dbReference type="InterPro" id="IPR029001">
    <property type="entry name" value="ITPase-like_fam"/>
</dbReference>
<dbReference type="Gene3D" id="3.90.950.10">
    <property type="match status" value="1"/>
</dbReference>
<evidence type="ECO:0000313" key="7">
    <source>
        <dbReference type="Proteomes" id="UP000619761"/>
    </source>
</evidence>
<dbReference type="Pfam" id="PF02545">
    <property type="entry name" value="Maf"/>
    <property type="match status" value="1"/>
</dbReference>
<feature type="site" description="Important for substrate specificity" evidence="5">
    <location>
        <position position="154"/>
    </location>
</feature>
<feature type="site" description="Important for substrate specificity" evidence="5">
    <location>
        <position position="70"/>
    </location>
</feature>
<comment type="similarity">
    <text evidence="5">Belongs to the Maf family. YceF subfamily.</text>
</comment>
<dbReference type="HAMAP" id="MF_00528">
    <property type="entry name" value="Maf"/>
    <property type="match status" value="1"/>
</dbReference>
<comment type="caution">
    <text evidence="5">Lacks conserved residue(s) required for the propagation of feature annotation.</text>
</comment>
<evidence type="ECO:0000256" key="1">
    <source>
        <dbReference type="ARBA" id="ARBA00004496"/>
    </source>
</evidence>
<dbReference type="EMBL" id="BMYZ01000001">
    <property type="protein sequence ID" value="GGY70532.1"/>
    <property type="molecule type" value="Genomic_DNA"/>
</dbReference>
<keyword evidence="4 5" id="KW-0546">Nucleotide metabolism</keyword>
<evidence type="ECO:0000256" key="5">
    <source>
        <dbReference type="HAMAP-Rule" id="MF_00528"/>
    </source>
</evidence>
<keyword evidence="2 5" id="KW-0963">Cytoplasm</keyword>
<dbReference type="PIRSF" id="PIRSF006305">
    <property type="entry name" value="Maf"/>
    <property type="match status" value="1"/>
</dbReference>
<keyword evidence="3 5" id="KW-0378">Hydrolase</keyword>
<name>A0ABQ3AX19_9GAMM</name>
<dbReference type="PANTHER" id="PTHR43213">
    <property type="entry name" value="BIFUNCTIONAL DTTP/UTP PYROPHOSPHATASE/METHYLTRANSFERASE PROTEIN-RELATED"/>
    <property type="match status" value="1"/>
</dbReference>
<feature type="site" description="Important for substrate specificity" evidence="5">
    <location>
        <position position="12"/>
    </location>
</feature>
<dbReference type="PANTHER" id="PTHR43213:SF10">
    <property type="entry name" value="7-METHYL-GTP PYROPHOSPHATASE"/>
    <property type="match status" value="1"/>
</dbReference>
<comment type="function">
    <text evidence="5">Nucleoside triphosphate pyrophosphatase that hydrolyzes 7-methyl-GTP (m(7)GTP). May have a dual role in cell division arrest and in preventing the incorporation of modified nucleotides into cellular nucleic acids.</text>
</comment>
<comment type="catalytic activity">
    <reaction evidence="5">
        <text>N(7)-methyl-GTP + H2O = N(7)-methyl-GMP + diphosphate + H(+)</text>
        <dbReference type="Rhea" id="RHEA:58744"/>
        <dbReference type="ChEBI" id="CHEBI:15377"/>
        <dbReference type="ChEBI" id="CHEBI:15378"/>
        <dbReference type="ChEBI" id="CHEBI:33019"/>
        <dbReference type="ChEBI" id="CHEBI:58285"/>
        <dbReference type="ChEBI" id="CHEBI:87133"/>
    </reaction>
</comment>
<keyword evidence="7" id="KW-1185">Reference proteome</keyword>
<dbReference type="Proteomes" id="UP000619761">
    <property type="component" value="Unassembled WGS sequence"/>
</dbReference>
<dbReference type="SUPFAM" id="SSF52972">
    <property type="entry name" value="ITPase-like"/>
    <property type="match status" value="1"/>
</dbReference>
<evidence type="ECO:0000256" key="4">
    <source>
        <dbReference type="ARBA" id="ARBA00023080"/>
    </source>
</evidence>
<comment type="cofactor">
    <cofactor evidence="5">
        <name>a divalent metal cation</name>
        <dbReference type="ChEBI" id="CHEBI:60240"/>
    </cofactor>
</comment>
<dbReference type="RefSeq" id="WP_189416993.1">
    <property type="nucleotide sequence ID" value="NZ_BMYZ01000001.1"/>
</dbReference>
<protein>
    <recommendedName>
        <fullName evidence="5">7-methyl-GTP pyrophosphatase</fullName>
        <shortName evidence="5">m(7)GTP pyrophosphatase</shortName>
        <ecNumber evidence="5">3.6.1.-</ecNumber>
    </recommendedName>
</protein>
<accession>A0ABQ3AX19</accession>
<dbReference type="InterPro" id="IPR003697">
    <property type="entry name" value="Maf-like"/>
</dbReference>
<sequence length="200" mass="22170">MQPILLASSSIYRRELLARLGLAFEYASPDIDESPLANETPDELVARLSIAKAKALSAKYSQHLIIGSDQVAVLNNRITGKPHSYERAFEQLRAASGKKVIFKTGLCLLNARTGKSQISVEEFEVCFRELKDEQIHHYLTYEQPYDCAGSFKCEGLGIALFKELKGNDPNILIGLPLIRLVDMLTKAGIDPLLFASKQTS</sequence>
<evidence type="ECO:0000313" key="6">
    <source>
        <dbReference type="EMBL" id="GGY70532.1"/>
    </source>
</evidence>
<comment type="caution">
    <text evidence="6">The sequence shown here is derived from an EMBL/GenBank/DDBJ whole genome shotgun (WGS) entry which is preliminary data.</text>
</comment>
<proteinExistence type="inferred from homology"/>
<evidence type="ECO:0000256" key="2">
    <source>
        <dbReference type="ARBA" id="ARBA00022490"/>
    </source>
</evidence>